<evidence type="ECO:0000313" key="1">
    <source>
        <dbReference type="EMBL" id="VDP22866.1"/>
    </source>
</evidence>
<sequence length="158" mass="17398">MEAALRLHSGEARVVFARLATHPFPFLVASRRLLPDNDWLKPQMTRLLLSIAFLTLIPYSDGLQCNVMNTIQGLMVQQCPMNVMSCMKFVCNLKGFEQFYKGCNDPANPAVACQTLQANCQAQGGIGQCFTCNYEFCNSSPGLSLFGVVASLFIAFSL</sequence>
<proteinExistence type="predicted"/>
<dbReference type="AlphaFoldDB" id="A0A183GF51"/>
<organism evidence="2 3">
    <name type="scientific">Heligmosomoides polygyrus</name>
    <name type="common">Parasitic roundworm</name>
    <dbReference type="NCBI Taxonomy" id="6339"/>
    <lineage>
        <taxon>Eukaryota</taxon>
        <taxon>Metazoa</taxon>
        <taxon>Ecdysozoa</taxon>
        <taxon>Nematoda</taxon>
        <taxon>Chromadorea</taxon>
        <taxon>Rhabditida</taxon>
        <taxon>Rhabditina</taxon>
        <taxon>Rhabditomorpha</taxon>
        <taxon>Strongyloidea</taxon>
        <taxon>Heligmosomidae</taxon>
        <taxon>Heligmosomoides</taxon>
    </lineage>
</organism>
<keyword evidence="2" id="KW-1185">Reference proteome</keyword>
<evidence type="ECO:0000313" key="2">
    <source>
        <dbReference type="Proteomes" id="UP000050761"/>
    </source>
</evidence>
<gene>
    <name evidence="1" type="ORF">HPBE_LOCUS21002</name>
</gene>
<accession>A0A183GF51</accession>
<dbReference type="Proteomes" id="UP000050761">
    <property type="component" value="Unassembled WGS sequence"/>
</dbReference>
<protein>
    <submittedName>
        <fullName evidence="1 3">Uncharacterized protein</fullName>
    </submittedName>
</protein>
<dbReference type="EMBL" id="UZAH01032613">
    <property type="protein sequence ID" value="VDP22866.1"/>
    <property type="molecule type" value="Genomic_DNA"/>
</dbReference>
<dbReference type="WBParaSite" id="HPBE_0002100301-mRNA-1">
    <property type="protein sequence ID" value="HPBE_0002100301-mRNA-1"/>
    <property type="gene ID" value="HPBE_0002100301"/>
</dbReference>
<name>A0A183GF51_HELPZ</name>
<evidence type="ECO:0000313" key="3">
    <source>
        <dbReference type="WBParaSite" id="HPBE_0002100301-mRNA-1"/>
    </source>
</evidence>
<accession>A0A3P8FVQ9</accession>
<reference evidence="3" key="2">
    <citation type="submission" date="2019-09" db="UniProtKB">
        <authorList>
            <consortium name="WormBaseParasite"/>
        </authorList>
    </citation>
    <scope>IDENTIFICATION</scope>
</reference>
<reference evidence="1 2" key="1">
    <citation type="submission" date="2018-11" db="EMBL/GenBank/DDBJ databases">
        <authorList>
            <consortium name="Pathogen Informatics"/>
        </authorList>
    </citation>
    <scope>NUCLEOTIDE SEQUENCE [LARGE SCALE GENOMIC DNA]</scope>
</reference>
<dbReference type="OrthoDB" id="5839670at2759"/>